<name>A0ABV1X1E5_9ACTN</name>
<evidence type="ECO:0000313" key="4">
    <source>
        <dbReference type="EMBL" id="MER7182831.1"/>
    </source>
</evidence>
<keyword evidence="5" id="KW-1185">Reference proteome</keyword>
<gene>
    <name evidence="4" type="ORF">ABT404_25725</name>
</gene>
<evidence type="ECO:0000313" key="5">
    <source>
        <dbReference type="Proteomes" id="UP001474181"/>
    </source>
</evidence>
<dbReference type="Gene3D" id="1.10.443.10">
    <property type="entry name" value="Intergrase catalytic core"/>
    <property type="match status" value="1"/>
</dbReference>
<organism evidence="4 5">
    <name type="scientific">Streptomyces hyaluromycini</name>
    <dbReference type="NCBI Taxonomy" id="1377993"/>
    <lineage>
        <taxon>Bacteria</taxon>
        <taxon>Bacillati</taxon>
        <taxon>Actinomycetota</taxon>
        <taxon>Actinomycetes</taxon>
        <taxon>Kitasatosporales</taxon>
        <taxon>Streptomycetaceae</taxon>
        <taxon>Streptomyces</taxon>
    </lineage>
</organism>
<feature type="compositionally biased region" description="Low complexity" evidence="2">
    <location>
        <begin position="279"/>
        <end position="299"/>
    </location>
</feature>
<sequence>MATAEQFDVTRDEDEAFWAWAIIETLRHTGVRLEELLEITHLAPVSYQLPDTGEIVPLLQIIPSKGNEERLLLVGPELAGVLAIVITRLRGDNAGTIPLVARYGYHELVTGPPPPHLFQRRISWKRDVISTNTLYQLLNDTLSRAALTDQTGEPLHFTPHDFRRIFATEAVAGGLPVHIAARLLGHTSTSTTEAYPAVFQEDLIRSYRAFLDQRRATRPAEEYREPTTDEWHEFQEHFHTRKLELGDCARPYGTPCQHEHSCLRCPMLRVSPGNGPGWSKSSATSPSTSRTHARTAGSAKSKDSKSASPRPRRSSPPSTAVWNELAATA</sequence>
<reference evidence="4 5" key="1">
    <citation type="submission" date="2024-06" db="EMBL/GenBank/DDBJ databases">
        <title>The Natural Products Discovery Center: Release of the First 8490 Sequenced Strains for Exploring Actinobacteria Biosynthetic Diversity.</title>
        <authorList>
            <person name="Kalkreuter E."/>
            <person name="Kautsar S.A."/>
            <person name="Yang D."/>
            <person name="Bader C.D."/>
            <person name="Teijaro C.N."/>
            <person name="Fluegel L."/>
            <person name="Davis C.M."/>
            <person name="Simpson J.R."/>
            <person name="Lauterbach L."/>
            <person name="Steele A.D."/>
            <person name="Gui C."/>
            <person name="Meng S."/>
            <person name="Li G."/>
            <person name="Viehrig K."/>
            <person name="Ye F."/>
            <person name="Su P."/>
            <person name="Kiefer A.F."/>
            <person name="Nichols A."/>
            <person name="Cepeda A.J."/>
            <person name="Yan W."/>
            <person name="Fan B."/>
            <person name="Jiang Y."/>
            <person name="Adhikari A."/>
            <person name="Zheng C.-J."/>
            <person name="Schuster L."/>
            <person name="Cowan T.M."/>
            <person name="Smanski M.J."/>
            <person name="Chevrette M.G."/>
            <person name="De Carvalho L.P.S."/>
            <person name="Shen B."/>
        </authorList>
    </citation>
    <scope>NUCLEOTIDE SEQUENCE [LARGE SCALE GENOMIC DNA]</scope>
    <source>
        <strain evidence="4 5">NPDC000234</strain>
    </source>
</reference>
<proteinExistence type="predicted"/>
<dbReference type="InterPro" id="IPR013762">
    <property type="entry name" value="Integrase-like_cat_sf"/>
</dbReference>
<keyword evidence="1" id="KW-0233">DNA recombination</keyword>
<evidence type="ECO:0000256" key="2">
    <source>
        <dbReference type="SAM" id="MobiDB-lite"/>
    </source>
</evidence>
<dbReference type="InterPro" id="IPR011010">
    <property type="entry name" value="DNA_brk_join_enz"/>
</dbReference>
<evidence type="ECO:0000256" key="1">
    <source>
        <dbReference type="ARBA" id="ARBA00023172"/>
    </source>
</evidence>
<feature type="domain" description="Tyr recombinase" evidence="3">
    <location>
        <begin position="1"/>
        <end position="208"/>
    </location>
</feature>
<dbReference type="InterPro" id="IPR002104">
    <property type="entry name" value="Integrase_catalytic"/>
</dbReference>
<dbReference type="CDD" id="cd00397">
    <property type="entry name" value="DNA_BRE_C"/>
    <property type="match status" value="1"/>
</dbReference>
<evidence type="ECO:0000259" key="3">
    <source>
        <dbReference type="PROSITE" id="PS51898"/>
    </source>
</evidence>
<protein>
    <submittedName>
        <fullName evidence="4">Site-specific integrase</fullName>
    </submittedName>
</protein>
<dbReference type="PROSITE" id="PS51898">
    <property type="entry name" value="TYR_RECOMBINASE"/>
    <property type="match status" value="1"/>
</dbReference>
<accession>A0ABV1X1E5</accession>
<dbReference type="SUPFAM" id="SSF56349">
    <property type="entry name" value="DNA breaking-rejoining enzymes"/>
    <property type="match status" value="1"/>
</dbReference>
<dbReference type="RefSeq" id="WP_350783854.1">
    <property type="nucleotide sequence ID" value="NZ_JBEPEK010000202.1"/>
</dbReference>
<feature type="region of interest" description="Disordered" evidence="2">
    <location>
        <begin position="273"/>
        <end position="329"/>
    </location>
</feature>
<comment type="caution">
    <text evidence="4">The sequence shown here is derived from an EMBL/GenBank/DDBJ whole genome shotgun (WGS) entry which is preliminary data.</text>
</comment>
<dbReference type="Pfam" id="PF00589">
    <property type="entry name" value="Phage_integrase"/>
    <property type="match status" value="1"/>
</dbReference>
<dbReference type="Proteomes" id="UP001474181">
    <property type="component" value="Unassembled WGS sequence"/>
</dbReference>
<dbReference type="EMBL" id="JBEPEK010000202">
    <property type="protein sequence ID" value="MER7182831.1"/>
    <property type="molecule type" value="Genomic_DNA"/>
</dbReference>